<reference evidence="11 13" key="2">
    <citation type="submission" date="2015-07" db="EMBL/GenBank/DDBJ databases">
        <title>Whole genome sequence of Ardenticatena maritima DSM 23922.</title>
        <authorList>
            <person name="Hemp J."/>
            <person name="Ward L.M."/>
            <person name="Pace L.A."/>
            <person name="Fischer W.W."/>
        </authorList>
    </citation>
    <scope>NUCLEOTIDE SEQUENCE [LARGE SCALE GENOMIC DNA]</scope>
    <source>
        <strain evidence="11 13">110S</strain>
    </source>
</reference>
<keyword evidence="4" id="KW-1003">Cell membrane</keyword>
<dbReference type="Proteomes" id="UP000037784">
    <property type="component" value="Unassembled WGS sequence"/>
</dbReference>
<dbReference type="InterPro" id="IPR003593">
    <property type="entry name" value="AAA+_ATPase"/>
</dbReference>
<dbReference type="STRING" id="872965.SE16_05630"/>
<evidence type="ECO:0000256" key="5">
    <source>
        <dbReference type="ARBA" id="ARBA00022741"/>
    </source>
</evidence>
<dbReference type="InterPro" id="IPR027417">
    <property type="entry name" value="P-loop_NTPase"/>
</dbReference>
<dbReference type="PROSITE" id="PS50893">
    <property type="entry name" value="ABC_TRANSPORTER_2"/>
    <property type="match status" value="2"/>
</dbReference>
<sequence length="535" mass="58677">MKQPLVLLDKVTYAYPLAETPTLADVSLALTPGEFVLVIGESGSGKSTLLRVLNGLVPHFYGGTFGGRALVRGRDTRTHTPRMLSDVVGFVFQDPESQFVLERVEDELVFGLEQAGVPREEIARRLDETLAWLGIAHLRHRRIVNLSGGEKQRVAIASVLMQRPSVLVLDEPTSQLDPRAAQDVLQVLVRLNREQGMTIVLAEHRIERVAAIADRVVWVRGVGKPPMDGTPRAVLAQSDLAPPITRLGRALGWSPVPLSVEDARPWVGRVRLPTPPPASAPSGEVVVEVEDVAFAYPRRAVLHDVSFRLHRGEFVALLGHNGSGKSTLLRLLVGLLHPQRGDVRIEGVSTRRRPVHEVCRRVAYLPQNPNALLFAETVLDEVLTTLRNHNLAPEDAPLAPMHLLERLGLAETADVYPRDLSVGQRERVALAAVLATHPPIILLDEPTRGLDRLQKRALVRMLREWQAEGATILFVSHDVEVVAEAADRVLILDEGRLVADGPTRQTLTAFPDFAPQIAQALGVVATVEEVVRANA</sequence>
<reference evidence="10 12" key="1">
    <citation type="journal article" date="2015" name="Genome Announc.">
        <title>Draft Genome Sequence of a Heterotrophic Facultative Anaerobic Thermophilic Bacterium, Ardenticatena maritima Strain 110ST.</title>
        <authorList>
            <person name="Kawaichi S."/>
            <person name="Yoshida T."/>
            <person name="Sako Y."/>
            <person name="Nakamura R."/>
        </authorList>
    </citation>
    <scope>NUCLEOTIDE SEQUENCE [LARGE SCALE GENOMIC DNA]</scope>
    <source>
        <strain evidence="10 12">110S</strain>
    </source>
</reference>
<dbReference type="GO" id="GO:0016887">
    <property type="term" value="F:ATP hydrolysis activity"/>
    <property type="evidence" value="ECO:0007669"/>
    <property type="project" value="InterPro"/>
</dbReference>
<evidence type="ECO:0000256" key="6">
    <source>
        <dbReference type="ARBA" id="ARBA00022840"/>
    </source>
</evidence>
<dbReference type="FunCoup" id="A0A0M8K9P6">
    <property type="interactions" value="30"/>
</dbReference>
<dbReference type="PROSITE" id="PS00675">
    <property type="entry name" value="SIGMA54_INTERACT_1"/>
    <property type="match status" value="1"/>
</dbReference>
<dbReference type="OrthoDB" id="501320at2"/>
<comment type="subcellular location">
    <subcellularLocation>
        <location evidence="1">Cell membrane</location>
        <topology evidence="1">Peripheral membrane protein</topology>
    </subcellularLocation>
</comment>
<evidence type="ECO:0000313" key="12">
    <source>
        <dbReference type="Proteomes" id="UP000037784"/>
    </source>
</evidence>
<evidence type="ECO:0000313" key="13">
    <source>
        <dbReference type="Proteomes" id="UP000050502"/>
    </source>
</evidence>
<dbReference type="InterPro" id="IPR050095">
    <property type="entry name" value="ECF_ABC_transporter_ATP-bd"/>
</dbReference>
<dbReference type="PANTHER" id="PTHR43553:SF27">
    <property type="entry name" value="ENERGY-COUPLING FACTOR TRANSPORTER ATP-BINDING PROTEIN ECFA2"/>
    <property type="match status" value="1"/>
</dbReference>
<keyword evidence="6 10" id="KW-0067">ATP-binding</keyword>
<dbReference type="InterPro" id="IPR003439">
    <property type="entry name" value="ABC_transporter-like_ATP-bd"/>
</dbReference>
<proteinExistence type="inferred from homology"/>
<dbReference type="EMBL" id="BBZA01000173">
    <property type="protein sequence ID" value="GAP63602.1"/>
    <property type="molecule type" value="Genomic_DNA"/>
</dbReference>
<accession>A0A0M8K9P6</accession>
<keyword evidence="8" id="KW-0472">Membrane</keyword>
<keyword evidence="3" id="KW-0813">Transport</keyword>
<dbReference type="SMART" id="SM00382">
    <property type="entry name" value="AAA"/>
    <property type="match status" value="2"/>
</dbReference>
<evidence type="ECO:0000256" key="8">
    <source>
        <dbReference type="ARBA" id="ARBA00023136"/>
    </source>
</evidence>
<feature type="domain" description="ABC transporter" evidence="9">
    <location>
        <begin position="287"/>
        <end position="519"/>
    </location>
</feature>
<dbReference type="SUPFAM" id="SSF52540">
    <property type="entry name" value="P-loop containing nucleoside triphosphate hydrolases"/>
    <property type="match status" value="2"/>
</dbReference>
<evidence type="ECO:0000256" key="4">
    <source>
        <dbReference type="ARBA" id="ARBA00022475"/>
    </source>
</evidence>
<dbReference type="InterPro" id="IPR025662">
    <property type="entry name" value="Sigma_54_int_dom_ATP-bd_1"/>
</dbReference>
<dbReference type="CDD" id="cd03225">
    <property type="entry name" value="ABC_cobalt_CbiO_domain1"/>
    <property type="match status" value="2"/>
</dbReference>
<evidence type="ECO:0000256" key="1">
    <source>
        <dbReference type="ARBA" id="ARBA00004202"/>
    </source>
</evidence>
<evidence type="ECO:0000259" key="9">
    <source>
        <dbReference type="PROSITE" id="PS50893"/>
    </source>
</evidence>
<keyword evidence="12" id="KW-1185">Reference proteome</keyword>
<dbReference type="GO" id="GO:0005524">
    <property type="term" value="F:ATP binding"/>
    <property type="evidence" value="ECO:0007669"/>
    <property type="project" value="UniProtKB-KW"/>
</dbReference>
<gene>
    <name evidence="10" type="primary">ecfA1</name>
    <name evidence="10" type="synonym">ecfA2</name>
    <name evidence="10" type="ORF">ARMA_2025</name>
    <name evidence="11" type="ORF">SE16_05630</name>
</gene>
<feature type="domain" description="ABC transporter" evidence="9">
    <location>
        <begin position="6"/>
        <end position="247"/>
    </location>
</feature>
<dbReference type="EMBL" id="LGKN01000004">
    <property type="protein sequence ID" value="KPL88310.1"/>
    <property type="molecule type" value="Genomic_DNA"/>
</dbReference>
<keyword evidence="7" id="KW-1278">Translocase</keyword>
<dbReference type="Pfam" id="PF00005">
    <property type="entry name" value="ABC_tran"/>
    <property type="match status" value="2"/>
</dbReference>
<dbReference type="InterPro" id="IPR017871">
    <property type="entry name" value="ABC_transporter-like_CS"/>
</dbReference>
<dbReference type="GO" id="GO:0042626">
    <property type="term" value="F:ATPase-coupled transmembrane transporter activity"/>
    <property type="evidence" value="ECO:0007669"/>
    <property type="project" value="TreeGrafter"/>
</dbReference>
<name>A0A0M8K9P6_9CHLR</name>
<comment type="caution">
    <text evidence="10">The sequence shown here is derived from an EMBL/GenBank/DDBJ whole genome shotgun (WGS) entry which is preliminary data.</text>
</comment>
<dbReference type="GO" id="GO:0043190">
    <property type="term" value="C:ATP-binding cassette (ABC) transporter complex"/>
    <property type="evidence" value="ECO:0007669"/>
    <property type="project" value="TreeGrafter"/>
</dbReference>
<dbReference type="InParanoid" id="A0A0M8K9P6"/>
<dbReference type="InterPro" id="IPR015856">
    <property type="entry name" value="ABC_transpr_CbiO/EcfA_su"/>
</dbReference>
<evidence type="ECO:0000256" key="2">
    <source>
        <dbReference type="ARBA" id="ARBA00005417"/>
    </source>
</evidence>
<dbReference type="AlphaFoldDB" id="A0A0M8K9P6"/>
<keyword evidence="5" id="KW-0547">Nucleotide-binding</keyword>
<evidence type="ECO:0000256" key="7">
    <source>
        <dbReference type="ARBA" id="ARBA00022967"/>
    </source>
</evidence>
<dbReference type="PANTHER" id="PTHR43553">
    <property type="entry name" value="HEAVY METAL TRANSPORTER"/>
    <property type="match status" value="1"/>
</dbReference>
<organism evidence="10 12">
    <name type="scientific">Ardenticatena maritima</name>
    <dbReference type="NCBI Taxonomy" id="872965"/>
    <lineage>
        <taxon>Bacteria</taxon>
        <taxon>Bacillati</taxon>
        <taxon>Chloroflexota</taxon>
        <taxon>Ardenticatenia</taxon>
        <taxon>Ardenticatenales</taxon>
        <taxon>Ardenticatenaceae</taxon>
        <taxon>Ardenticatena</taxon>
    </lineage>
</organism>
<evidence type="ECO:0000256" key="3">
    <source>
        <dbReference type="ARBA" id="ARBA00022448"/>
    </source>
</evidence>
<dbReference type="NCBIfam" id="NF010167">
    <property type="entry name" value="PRK13648.1"/>
    <property type="match status" value="2"/>
</dbReference>
<evidence type="ECO:0000313" key="11">
    <source>
        <dbReference type="EMBL" id="KPL88310.1"/>
    </source>
</evidence>
<reference evidence="12" key="3">
    <citation type="submission" date="2015-08" db="EMBL/GenBank/DDBJ databases">
        <title>Draft Genome Sequence of a Heterotrophic Facultative Anaerobic Bacterium Ardenticatena maritima Strain 110S.</title>
        <authorList>
            <person name="Kawaichi S."/>
            <person name="Yoshida T."/>
            <person name="Sako Y."/>
            <person name="Nakamura R."/>
        </authorList>
    </citation>
    <scope>NUCLEOTIDE SEQUENCE [LARGE SCALE GENOMIC DNA]</scope>
    <source>
        <strain evidence="12">110S</strain>
    </source>
</reference>
<evidence type="ECO:0000313" key="10">
    <source>
        <dbReference type="EMBL" id="GAP63602.1"/>
    </source>
</evidence>
<dbReference type="Proteomes" id="UP000050502">
    <property type="component" value="Unassembled WGS sequence"/>
</dbReference>
<dbReference type="Gene3D" id="3.40.50.300">
    <property type="entry name" value="P-loop containing nucleotide triphosphate hydrolases"/>
    <property type="match status" value="2"/>
</dbReference>
<protein>
    <submittedName>
        <fullName evidence="10">Energy-coupling factor transport system ATP-binding protein</fullName>
    </submittedName>
</protein>
<dbReference type="RefSeq" id="WP_054493412.1">
    <property type="nucleotide sequence ID" value="NZ_BBZA01000173.1"/>
</dbReference>
<dbReference type="PROSITE" id="PS00211">
    <property type="entry name" value="ABC_TRANSPORTER_1"/>
    <property type="match status" value="1"/>
</dbReference>
<comment type="similarity">
    <text evidence="2">Belongs to the ABC transporter superfamily.</text>
</comment>